<dbReference type="KEGG" id="mas:Mahau_0126"/>
<dbReference type="PANTHER" id="PTHR43649">
    <property type="entry name" value="ARABINOSE-BINDING PROTEIN-RELATED"/>
    <property type="match status" value="1"/>
</dbReference>
<dbReference type="RefSeq" id="WP_013779783.1">
    <property type="nucleotide sequence ID" value="NC_015520.1"/>
</dbReference>
<dbReference type="AlphaFoldDB" id="F3ZVX5"/>
<dbReference type="Gene3D" id="3.40.190.10">
    <property type="entry name" value="Periplasmic binding protein-like II"/>
    <property type="match status" value="2"/>
</dbReference>
<dbReference type="STRING" id="697281.Mahau_0126"/>
<evidence type="ECO:0000256" key="1">
    <source>
        <dbReference type="SAM" id="MobiDB-lite"/>
    </source>
</evidence>
<keyword evidence="4" id="KW-1185">Reference proteome</keyword>
<feature type="compositionally biased region" description="Basic and acidic residues" evidence="1">
    <location>
        <begin position="34"/>
        <end position="47"/>
    </location>
</feature>
<dbReference type="InterPro" id="IPR050490">
    <property type="entry name" value="Bact_solute-bd_prot1"/>
</dbReference>
<accession>F3ZVX5</accession>
<dbReference type="CDD" id="cd13582">
    <property type="entry name" value="PBP2_AlgQ_like_3"/>
    <property type="match status" value="1"/>
</dbReference>
<organism evidence="3 4">
    <name type="scientific">Mahella australiensis (strain DSM 15567 / CIP 107919 / 50-1 BON)</name>
    <dbReference type="NCBI Taxonomy" id="697281"/>
    <lineage>
        <taxon>Bacteria</taxon>
        <taxon>Bacillati</taxon>
        <taxon>Bacillota</taxon>
        <taxon>Clostridia</taxon>
        <taxon>Thermoanaerobacterales</taxon>
        <taxon>Thermoanaerobacterales Family IV. Incertae Sedis</taxon>
        <taxon>Mahella</taxon>
    </lineage>
</organism>
<keyword evidence="2" id="KW-0732">Signal</keyword>
<proteinExistence type="predicted"/>
<sequence>MRRMVALLMVMFMALMLFAGCGKSSDTGQTNETSPKETSDKTTGGEDAAKEPITFTMYSADANPNADQFKSPVAEKIKEITGVTLNINHEAGSDPKQTLSIMAASGDYPDLVFAKGDLYLLKDAGGILQLDDLIEQHGPNIKALFGDYLPRLRWSLDDPHIYYVGSYPVYQESLTPGGAFWLQHAVVKDLGYPKINTLADYENAIKEYYHKYPEINGQPTIPFTLLADGWRFLISVTNPAWAATGGSDDGEWYVNPDTYQAVRHVTREEEKEYFKWLNHMYNEGLLDPESFTQKYDQYKAKIASGRVLAMADAQWEINDAEVALRQAGMEDRMHGLYPVMLSSDMKCRVNQSPGYTGGWGISITTKCKDPERAMEFLDWMSTEEAQVLTHWGIENVHWKYDSNGKRVFLPEIEEQRRTDPSFSKKTGIGNYTYPFPEWGNGKKDSTGNYVQPDSEVEDIIKNYTDTEKEVLAGYGATTWMDLFPKPNEFPVKPWGAVWMYHISDSDITAIDSKLTNDIGPRLVPKAILAPKDQFDKEWDNYLSEMNKAGLPKVTDEINKLLQEKLELWGVK</sequence>
<dbReference type="eggNOG" id="COG1653">
    <property type="taxonomic scope" value="Bacteria"/>
</dbReference>
<feature type="region of interest" description="Disordered" evidence="1">
    <location>
        <begin position="24"/>
        <end position="47"/>
    </location>
</feature>
<protein>
    <submittedName>
        <fullName evidence="3">Carbohydrate ABC transporter substrate-binding protein, CUT1 family</fullName>
    </submittedName>
</protein>
<dbReference type="InterPro" id="IPR006059">
    <property type="entry name" value="SBP"/>
</dbReference>
<evidence type="ECO:0000313" key="3">
    <source>
        <dbReference type="EMBL" id="AEE95349.1"/>
    </source>
</evidence>
<dbReference type="EMBL" id="CP002360">
    <property type="protein sequence ID" value="AEE95349.1"/>
    <property type="molecule type" value="Genomic_DNA"/>
</dbReference>
<dbReference type="PANTHER" id="PTHR43649:SF12">
    <property type="entry name" value="DIACETYLCHITOBIOSE BINDING PROTEIN DASA"/>
    <property type="match status" value="1"/>
</dbReference>
<gene>
    <name evidence="3" type="ordered locus">Mahau_0126</name>
</gene>
<dbReference type="Proteomes" id="UP000008457">
    <property type="component" value="Chromosome"/>
</dbReference>
<evidence type="ECO:0000313" key="4">
    <source>
        <dbReference type="Proteomes" id="UP000008457"/>
    </source>
</evidence>
<dbReference type="PROSITE" id="PS51257">
    <property type="entry name" value="PROKAR_LIPOPROTEIN"/>
    <property type="match status" value="1"/>
</dbReference>
<feature type="compositionally biased region" description="Polar residues" evidence="1">
    <location>
        <begin position="24"/>
        <end position="33"/>
    </location>
</feature>
<feature type="signal peptide" evidence="2">
    <location>
        <begin position="1"/>
        <end position="19"/>
    </location>
</feature>
<reference evidence="4" key="1">
    <citation type="submission" date="2010-11" db="EMBL/GenBank/DDBJ databases">
        <title>The complete genome of Mahella australiensis DSM 15567.</title>
        <authorList>
            <consortium name="US DOE Joint Genome Institute (JGI-PGF)"/>
            <person name="Lucas S."/>
            <person name="Copeland A."/>
            <person name="Lapidus A."/>
            <person name="Bruce D."/>
            <person name="Goodwin L."/>
            <person name="Pitluck S."/>
            <person name="Kyrpides N."/>
            <person name="Mavromatis K."/>
            <person name="Pagani I."/>
            <person name="Ivanova N."/>
            <person name="Teshima H."/>
            <person name="Brettin T."/>
            <person name="Detter J.C."/>
            <person name="Han C."/>
            <person name="Tapia R."/>
            <person name="Land M."/>
            <person name="Hauser L."/>
            <person name="Markowitz V."/>
            <person name="Cheng J.-F."/>
            <person name="Hugenholtz P."/>
            <person name="Woyke T."/>
            <person name="Wu D."/>
            <person name="Spring S."/>
            <person name="Pukall R."/>
            <person name="Steenblock K."/>
            <person name="Schneider S."/>
            <person name="Klenk H.-P."/>
            <person name="Eisen J.A."/>
        </authorList>
    </citation>
    <scope>NUCLEOTIDE SEQUENCE [LARGE SCALE GENOMIC DNA]</scope>
    <source>
        <strain evidence="4">DSM 15567 / CIP 107919 / 50-1 BON</strain>
    </source>
</reference>
<reference evidence="3 4" key="2">
    <citation type="journal article" date="2011" name="Stand. Genomic Sci.">
        <title>Complete genome sequence of Mahella australiensis type strain (50-1 BON).</title>
        <authorList>
            <person name="Sikorski J."/>
            <person name="Teshima H."/>
            <person name="Nolan M."/>
            <person name="Lucas S."/>
            <person name="Hammon N."/>
            <person name="Deshpande S."/>
            <person name="Cheng J.F."/>
            <person name="Pitluck S."/>
            <person name="Liolios K."/>
            <person name="Pagani I."/>
            <person name="Ivanova N."/>
            <person name="Huntemann M."/>
            <person name="Mavromatis K."/>
            <person name="Ovchinikova G."/>
            <person name="Pati A."/>
            <person name="Tapia R."/>
            <person name="Han C."/>
            <person name="Goodwin L."/>
            <person name="Chen A."/>
            <person name="Palaniappan K."/>
            <person name="Land M."/>
            <person name="Hauser L."/>
            <person name="Ngatchou-Djao O.D."/>
            <person name="Rohde M."/>
            <person name="Pukall R."/>
            <person name="Spring S."/>
            <person name="Abt B."/>
            <person name="Goker M."/>
            <person name="Detter J.C."/>
            <person name="Woyke T."/>
            <person name="Bristow J."/>
            <person name="Markowitz V."/>
            <person name="Hugenholtz P."/>
            <person name="Eisen J.A."/>
            <person name="Kyrpides N.C."/>
            <person name="Klenk H.P."/>
            <person name="Lapidus A."/>
        </authorList>
    </citation>
    <scope>NUCLEOTIDE SEQUENCE [LARGE SCALE GENOMIC DNA]</scope>
    <source>
        <strain evidence="4">DSM 15567 / CIP 107919 / 50-1 BON</strain>
    </source>
</reference>
<feature type="chain" id="PRO_5038606916" evidence="2">
    <location>
        <begin position="20"/>
        <end position="571"/>
    </location>
</feature>
<dbReference type="Pfam" id="PF13416">
    <property type="entry name" value="SBP_bac_8"/>
    <property type="match status" value="1"/>
</dbReference>
<dbReference type="SUPFAM" id="SSF53850">
    <property type="entry name" value="Periplasmic binding protein-like II"/>
    <property type="match status" value="1"/>
</dbReference>
<name>F3ZVX5_MAHA5</name>
<dbReference type="OrthoDB" id="3235892at2"/>
<dbReference type="HOGENOM" id="CLU_021021_1_1_9"/>
<evidence type="ECO:0000256" key="2">
    <source>
        <dbReference type="SAM" id="SignalP"/>
    </source>
</evidence>